<evidence type="ECO:0000313" key="3">
    <source>
        <dbReference type="EMBL" id="VFQ58757.1"/>
    </source>
</evidence>
<gene>
    <name evidence="3" type="ORF">CCAM_LOCUS533</name>
</gene>
<accession>A0A484K641</accession>
<dbReference type="PANTHER" id="PTHR31346">
    <property type="entry name" value="MULTIPLE ORGANELLAR RNA EDITING FACTOR 2, CHLOROPLASTIC-RELATED-RELATED"/>
    <property type="match status" value="1"/>
</dbReference>
<sequence length="94" mass="10605">MDLGRHRIQFLFAAVYPAVSGSVAGLETRQISSFINELSPNWSNRTSKQTLIDGCDYEHWLVVMEKPADSPSRDEIIDSYIKTLAQVVGRRAIH</sequence>
<keyword evidence="1" id="KW-0809">Transit peptide</keyword>
<evidence type="ECO:0000313" key="4">
    <source>
        <dbReference type="Proteomes" id="UP000595140"/>
    </source>
</evidence>
<dbReference type="GO" id="GO:0005739">
    <property type="term" value="C:mitochondrion"/>
    <property type="evidence" value="ECO:0007669"/>
    <property type="project" value="TreeGrafter"/>
</dbReference>
<feature type="domain" description="MORF/ORRM1/DAG-like MORF" evidence="2">
    <location>
        <begin position="57"/>
        <end position="90"/>
    </location>
</feature>
<proteinExistence type="predicted"/>
<dbReference type="OrthoDB" id="1913091at2759"/>
<dbReference type="AlphaFoldDB" id="A0A484K641"/>
<reference evidence="3 4" key="1">
    <citation type="submission" date="2018-04" db="EMBL/GenBank/DDBJ databases">
        <authorList>
            <person name="Vogel A."/>
        </authorList>
    </citation>
    <scope>NUCLEOTIDE SEQUENCE [LARGE SCALE GENOMIC DNA]</scope>
</reference>
<protein>
    <recommendedName>
        <fullName evidence="2">MORF/ORRM1/DAG-like MORF domain-containing protein</fullName>
    </recommendedName>
</protein>
<keyword evidence="4" id="KW-1185">Reference proteome</keyword>
<dbReference type="Pfam" id="PF21864">
    <property type="entry name" value="MORF_dom"/>
    <property type="match status" value="1"/>
</dbReference>
<organism evidence="3 4">
    <name type="scientific">Cuscuta campestris</name>
    <dbReference type="NCBI Taxonomy" id="132261"/>
    <lineage>
        <taxon>Eukaryota</taxon>
        <taxon>Viridiplantae</taxon>
        <taxon>Streptophyta</taxon>
        <taxon>Embryophyta</taxon>
        <taxon>Tracheophyta</taxon>
        <taxon>Spermatophyta</taxon>
        <taxon>Magnoliopsida</taxon>
        <taxon>eudicotyledons</taxon>
        <taxon>Gunneridae</taxon>
        <taxon>Pentapetalae</taxon>
        <taxon>asterids</taxon>
        <taxon>lamiids</taxon>
        <taxon>Solanales</taxon>
        <taxon>Convolvulaceae</taxon>
        <taxon>Cuscuteae</taxon>
        <taxon>Cuscuta</taxon>
        <taxon>Cuscuta subgen. Grammica</taxon>
        <taxon>Cuscuta sect. Cleistogrammica</taxon>
    </lineage>
</organism>
<dbReference type="GO" id="GO:0080156">
    <property type="term" value="P:mitochondrial mRNA modification"/>
    <property type="evidence" value="ECO:0007669"/>
    <property type="project" value="TreeGrafter"/>
</dbReference>
<dbReference type="GO" id="GO:0016554">
    <property type="term" value="P:cytidine to uridine editing"/>
    <property type="evidence" value="ECO:0007669"/>
    <property type="project" value="InterPro"/>
</dbReference>
<dbReference type="Proteomes" id="UP000595140">
    <property type="component" value="Unassembled WGS sequence"/>
</dbReference>
<dbReference type="EMBL" id="OOIL02000001">
    <property type="protein sequence ID" value="VFQ58757.1"/>
    <property type="molecule type" value="Genomic_DNA"/>
</dbReference>
<dbReference type="InterPro" id="IPR054059">
    <property type="entry name" value="MORF/ORRM1/DAG-like_MORF"/>
</dbReference>
<name>A0A484K641_9ASTE</name>
<evidence type="ECO:0000256" key="1">
    <source>
        <dbReference type="ARBA" id="ARBA00022946"/>
    </source>
</evidence>
<dbReference type="InterPro" id="IPR039206">
    <property type="entry name" value="MORF/ORRM1/DAG-like"/>
</dbReference>
<evidence type="ECO:0000259" key="2">
    <source>
        <dbReference type="Pfam" id="PF21864"/>
    </source>
</evidence>
<dbReference type="PANTHER" id="PTHR31346:SF4">
    <property type="entry name" value="MULTIPLE ORGANELLAR RNA EDITING FACTOR 8, CHLOROPLASTIC_MITOCHONDRIAL"/>
    <property type="match status" value="1"/>
</dbReference>